<dbReference type="Pfam" id="PF07045">
    <property type="entry name" value="DUF1330"/>
    <property type="match status" value="1"/>
</dbReference>
<evidence type="ECO:0000313" key="3">
    <source>
        <dbReference type="Proteomes" id="UP000540568"/>
    </source>
</evidence>
<dbReference type="Proteomes" id="UP000540568">
    <property type="component" value="Unassembled WGS sequence"/>
</dbReference>
<dbReference type="PANTHER" id="PTHR41521:SF4">
    <property type="entry name" value="BLR0684 PROTEIN"/>
    <property type="match status" value="1"/>
</dbReference>
<name>A0A7W3PEN5_9MICO</name>
<dbReference type="EMBL" id="JACGWV010000001">
    <property type="protein sequence ID" value="MBA8809235.1"/>
    <property type="molecule type" value="Genomic_DNA"/>
</dbReference>
<proteinExistence type="predicted"/>
<accession>A0A7W3PEN5</accession>
<dbReference type="AlphaFoldDB" id="A0A7W3PEN5"/>
<dbReference type="Gene3D" id="3.30.70.100">
    <property type="match status" value="1"/>
</dbReference>
<dbReference type="RefSeq" id="WP_182617961.1">
    <property type="nucleotide sequence ID" value="NZ_BAAATF010000003.1"/>
</dbReference>
<gene>
    <name evidence="2" type="ORF">FHX71_003177</name>
</gene>
<organism evidence="2 3">
    <name type="scientific">Promicromonospora sukumoe</name>
    <dbReference type="NCBI Taxonomy" id="88382"/>
    <lineage>
        <taxon>Bacteria</taxon>
        <taxon>Bacillati</taxon>
        <taxon>Actinomycetota</taxon>
        <taxon>Actinomycetes</taxon>
        <taxon>Micrococcales</taxon>
        <taxon>Promicromonosporaceae</taxon>
        <taxon>Promicromonospora</taxon>
    </lineage>
</organism>
<comment type="caution">
    <text evidence="2">The sequence shown here is derived from an EMBL/GenBank/DDBJ whole genome shotgun (WGS) entry which is preliminary data.</text>
</comment>
<dbReference type="SUPFAM" id="SSF54909">
    <property type="entry name" value="Dimeric alpha+beta barrel"/>
    <property type="match status" value="1"/>
</dbReference>
<dbReference type="InterPro" id="IPR011008">
    <property type="entry name" value="Dimeric_a/b-barrel"/>
</dbReference>
<keyword evidence="3" id="KW-1185">Reference proteome</keyword>
<protein>
    <submittedName>
        <fullName evidence="2">Uncharacterized protein (DUF1330 family)</fullName>
    </submittedName>
</protein>
<evidence type="ECO:0000259" key="1">
    <source>
        <dbReference type="Pfam" id="PF07045"/>
    </source>
</evidence>
<sequence length="95" mass="10367">MSAYVVFFKESTHDQSEVDAYLENVGKSFEGHDAKILAAYGEQQVLEGPAPEGVVVIEFPTTAAARAWYESPAYQAAAEHRFKGANFRVVIVEGA</sequence>
<reference evidence="2 3" key="1">
    <citation type="submission" date="2020-07" db="EMBL/GenBank/DDBJ databases">
        <title>Sequencing the genomes of 1000 actinobacteria strains.</title>
        <authorList>
            <person name="Klenk H.-P."/>
        </authorList>
    </citation>
    <scope>NUCLEOTIDE SEQUENCE [LARGE SCALE GENOMIC DNA]</scope>
    <source>
        <strain evidence="2 3">DSM 44121</strain>
    </source>
</reference>
<dbReference type="PANTHER" id="PTHR41521">
    <property type="match status" value="1"/>
</dbReference>
<feature type="domain" description="DUF1330" evidence="1">
    <location>
        <begin position="3"/>
        <end position="94"/>
    </location>
</feature>
<dbReference type="InterPro" id="IPR010753">
    <property type="entry name" value="DUF1330"/>
</dbReference>
<evidence type="ECO:0000313" key="2">
    <source>
        <dbReference type="EMBL" id="MBA8809235.1"/>
    </source>
</evidence>